<name>A0A1F7UFR3_9BACT</name>
<comment type="caution">
    <text evidence="6">The sequence shown here is derived from an EMBL/GenBank/DDBJ whole genome shotgun (WGS) entry which is preliminary data.</text>
</comment>
<dbReference type="SUPFAM" id="SSF53187">
    <property type="entry name" value="Zn-dependent exopeptidases"/>
    <property type="match status" value="1"/>
</dbReference>
<feature type="domain" description="Cytosol aminopeptidase" evidence="5">
    <location>
        <begin position="147"/>
        <end position="457"/>
    </location>
</feature>
<reference evidence="6 7" key="1">
    <citation type="journal article" date="2016" name="Nat. Commun.">
        <title>Thousands of microbial genomes shed light on interconnected biogeochemical processes in an aquifer system.</title>
        <authorList>
            <person name="Anantharaman K."/>
            <person name="Brown C.T."/>
            <person name="Hug L.A."/>
            <person name="Sharon I."/>
            <person name="Castelle C.J."/>
            <person name="Probst A.J."/>
            <person name="Thomas B.C."/>
            <person name="Singh A."/>
            <person name="Wilkins M.J."/>
            <person name="Karaoz U."/>
            <person name="Brodie E.L."/>
            <person name="Williams K.H."/>
            <person name="Hubbard S.S."/>
            <person name="Banfield J.F."/>
        </authorList>
    </citation>
    <scope>NUCLEOTIDE SEQUENCE [LARGE SCALE GENOMIC DNA]</scope>
</reference>
<dbReference type="GO" id="GO:0070006">
    <property type="term" value="F:metalloaminopeptidase activity"/>
    <property type="evidence" value="ECO:0007669"/>
    <property type="project" value="InterPro"/>
</dbReference>
<dbReference type="Pfam" id="PF00883">
    <property type="entry name" value="Peptidase_M17"/>
    <property type="match status" value="1"/>
</dbReference>
<sequence length="465" mass="50694">MNASLSTLPPAAPEIARISFALRMPSALVRHPSGGVTLEIGTEQRVYSHRTLRLLLRRTIVEAKAHHLRRLALNPDDLPRVNPRLTPTALGEMMAVHFEMANFEFVQYKTPPQEGWRFVEEVHIFGPRARACEKGYRKGQLIGEAINAARTLADTPANHLTPRLLVQKTVQHAKGANVRVKILGKKEIKALKMGGILAVAQGSSEEPRLIVLEYHGGQKTQPPIALVGKAVTFDSGGLNIKPRESILPTSLMHLDMGAGAAVIETVLAAARLKLKTNVIGIVPTAENMPSGTSYRPGDIVTMMNGATVEILNTDGEGRLLLADALTYAAHYQPRLVIDIATLTSAAVIALGFRAAAFFTRNERLAKIIEAVGETSGDYVWRLPIWEEYEEDLKGTFADLANIQKGQGAGAIAGAVFLHYFAKTFPAWAHLDIAPRIIAAEGEYLARGFPGAPVRLLIKLLEKYQQ</sequence>
<organism evidence="6 7">
    <name type="scientific">Candidatus Uhrbacteria bacterium RIFCSPHIGHO2_12_FULL_54_23</name>
    <dbReference type="NCBI Taxonomy" id="1802397"/>
    <lineage>
        <taxon>Bacteria</taxon>
        <taxon>Candidatus Uhriibacteriota</taxon>
    </lineage>
</organism>
<dbReference type="InterPro" id="IPR000819">
    <property type="entry name" value="Peptidase_M17_C"/>
</dbReference>
<evidence type="ECO:0000256" key="3">
    <source>
        <dbReference type="ARBA" id="ARBA00022670"/>
    </source>
</evidence>
<gene>
    <name evidence="6" type="ORF">A3J43_00240</name>
</gene>
<dbReference type="STRING" id="1802397.A3J43_00240"/>
<keyword evidence="4" id="KW-0378">Hydrolase</keyword>
<evidence type="ECO:0000313" key="6">
    <source>
        <dbReference type="EMBL" id="OGL77093.1"/>
    </source>
</evidence>
<dbReference type="PANTHER" id="PTHR11963:SF23">
    <property type="entry name" value="CYTOSOL AMINOPEPTIDASE"/>
    <property type="match status" value="1"/>
</dbReference>
<dbReference type="PANTHER" id="PTHR11963">
    <property type="entry name" value="LEUCINE AMINOPEPTIDASE-RELATED"/>
    <property type="match status" value="1"/>
</dbReference>
<protein>
    <recommendedName>
        <fullName evidence="5">Cytosol aminopeptidase domain-containing protein</fullName>
    </recommendedName>
</protein>
<evidence type="ECO:0000259" key="5">
    <source>
        <dbReference type="Pfam" id="PF00883"/>
    </source>
</evidence>
<dbReference type="InterPro" id="IPR043472">
    <property type="entry name" value="Macro_dom-like"/>
</dbReference>
<dbReference type="GO" id="GO:0030145">
    <property type="term" value="F:manganese ion binding"/>
    <property type="evidence" value="ECO:0007669"/>
    <property type="project" value="InterPro"/>
</dbReference>
<dbReference type="Gene3D" id="3.40.630.10">
    <property type="entry name" value="Zn peptidases"/>
    <property type="match status" value="1"/>
</dbReference>
<evidence type="ECO:0000256" key="2">
    <source>
        <dbReference type="ARBA" id="ARBA00022438"/>
    </source>
</evidence>
<dbReference type="GO" id="GO:0006508">
    <property type="term" value="P:proteolysis"/>
    <property type="evidence" value="ECO:0007669"/>
    <property type="project" value="UniProtKB-KW"/>
</dbReference>
<proteinExistence type="inferred from homology"/>
<dbReference type="InterPro" id="IPR011356">
    <property type="entry name" value="Leucine_aapep/pepB"/>
</dbReference>
<evidence type="ECO:0000256" key="1">
    <source>
        <dbReference type="ARBA" id="ARBA00009528"/>
    </source>
</evidence>
<comment type="similarity">
    <text evidence="1">Belongs to the peptidase M17 family.</text>
</comment>
<dbReference type="CDD" id="cd00433">
    <property type="entry name" value="Peptidase_M17"/>
    <property type="match status" value="1"/>
</dbReference>
<keyword evidence="2" id="KW-0031">Aminopeptidase</keyword>
<dbReference type="PRINTS" id="PR00481">
    <property type="entry name" value="LAMNOPPTDASE"/>
</dbReference>
<dbReference type="EMBL" id="MGEF01000066">
    <property type="protein sequence ID" value="OGL77093.1"/>
    <property type="molecule type" value="Genomic_DNA"/>
</dbReference>
<evidence type="ECO:0000313" key="7">
    <source>
        <dbReference type="Proteomes" id="UP000176604"/>
    </source>
</evidence>
<accession>A0A1F7UFR3</accession>
<keyword evidence="3" id="KW-0645">Protease</keyword>
<dbReference type="Proteomes" id="UP000176604">
    <property type="component" value="Unassembled WGS sequence"/>
</dbReference>
<evidence type="ECO:0000256" key="4">
    <source>
        <dbReference type="ARBA" id="ARBA00022801"/>
    </source>
</evidence>
<dbReference type="AlphaFoldDB" id="A0A1F7UFR3"/>
<dbReference type="Gene3D" id="3.40.220.10">
    <property type="entry name" value="Leucine Aminopeptidase, subunit E, domain 1"/>
    <property type="match status" value="1"/>
</dbReference>
<dbReference type="GO" id="GO:0005737">
    <property type="term" value="C:cytoplasm"/>
    <property type="evidence" value="ECO:0007669"/>
    <property type="project" value="InterPro"/>
</dbReference>